<dbReference type="InterPro" id="IPR051677">
    <property type="entry name" value="AfsR-DnrI-RedD_regulator"/>
</dbReference>
<evidence type="ECO:0000259" key="6">
    <source>
        <dbReference type="PROSITE" id="PS51755"/>
    </source>
</evidence>
<keyword evidence="4" id="KW-0804">Transcription</keyword>
<evidence type="ECO:0000313" key="7">
    <source>
        <dbReference type="EMBL" id="ASU84441.1"/>
    </source>
</evidence>
<dbReference type="InterPro" id="IPR011990">
    <property type="entry name" value="TPR-like_helical_dom_sf"/>
</dbReference>
<dbReference type="GO" id="GO:0043531">
    <property type="term" value="F:ADP binding"/>
    <property type="evidence" value="ECO:0007669"/>
    <property type="project" value="InterPro"/>
</dbReference>
<evidence type="ECO:0000313" key="8">
    <source>
        <dbReference type="Proteomes" id="UP000215005"/>
    </source>
</evidence>
<dbReference type="Gene3D" id="1.25.40.10">
    <property type="entry name" value="Tetratricopeptide repeat domain"/>
    <property type="match status" value="1"/>
</dbReference>
<dbReference type="Pfam" id="PF00486">
    <property type="entry name" value="Trans_reg_C"/>
    <property type="match status" value="1"/>
</dbReference>
<dbReference type="KEGG" id="ngv:CDO52_18005"/>
<dbReference type="Pfam" id="PF00931">
    <property type="entry name" value="NB-ARC"/>
    <property type="match status" value="1"/>
</dbReference>
<proteinExistence type="inferred from homology"/>
<dbReference type="InterPro" id="IPR003593">
    <property type="entry name" value="AAA+_ATPase"/>
</dbReference>
<accession>A0A223S8J8</accession>
<evidence type="ECO:0000256" key="4">
    <source>
        <dbReference type="ARBA" id="ARBA00023163"/>
    </source>
</evidence>
<dbReference type="InterPro" id="IPR001867">
    <property type="entry name" value="OmpR/PhoB-type_DNA-bd"/>
</dbReference>
<dbReference type="InterPro" id="IPR027417">
    <property type="entry name" value="P-loop_NTPase"/>
</dbReference>
<dbReference type="InterPro" id="IPR036388">
    <property type="entry name" value="WH-like_DNA-bd_sf"/>
</dbReference>
<dbReference type="SUPFAM" id="SSF52540">
    <property type="entry name" value="P-loop containing nucleoside triphosphate hydrolases"/>
    <property type="match status" value="1"/>
</dbReference>
<dbReference type="PANTHER" id="PTHR35807:SF1">
    <property type="entry name" value="TRANSCRIPTIONAL REGULATOR REDD"/>
    <property type="match status" value="1"/>
</dbReference>
<keyword evidence="8" id="KW-1185">Reference proteome</keyword>
<dbReference type="SMART" id="SM00382">
    <property type="entry name" value="AAA"/>
    <property type="match status" value="1"/>
</dbReference>
<dbReference type="Gene3D" id="3.40.50.300">
    <property type="entry name" value="P-loop containing nucleotide triphosphate hydrolases"/>
    <property type="match status" value="1"/>
</dbReference>
<dbReference type="EMBL" id="CP022753">
    <property type="protein sequence ID" value="ASU84441.1"/>
    <property type="molecule type" value="Genomic_DNA"/>
</dbReference>
<comment type="similarity">
    <text evidence="1">Belongs to the AfsR/DnrI/RedD regulatory family.</text>
</comment>
<dbReference type="InterPro" id="IPR005158">
    <property type="entry name" value="BTAD"/>
</dbReference>
<evidence type="ECO:0000256" key="1">
    <source>
        <dbReference type="ARBA" id="ARBA00005820"/>
    </source>
</evidence>
<dbReference type="Pfam" id="PF03704">
    <property type="entry name" value="BTAD"/>
    <property type="match status" value="1"/>
</dbReference>
<gene>
    <name evidence="7" type="ORF">CDO52_18005</name>
</gene>
<dbReference type="OrthoDB" id="5521887at2"/>
<evidence type="ECO:0000256" key="5">
    <source>
        <dbReference type="PROSITE-ProRule" id="PRU01091"/>
    </source>
</evidence>
<dbReference type="SUPFAM" id="SSF46894">
    <property type="entry name" value="C-terminal effector domain of the bipartite response regulators"/>
    <property type="match status" value="1"/>
</dbReference>
<dbReference type="GO" id="GO:0000160">
    <property type="term" value="P:phosphorelay signal transduction system"/>
    <property type="evidence" value="ECO:0007669"/>
    <property type="project" value="InterPro"/>
</dbReference>
<dbReference type="AlphaFoldDB" id="A0A223S8J8"/>
<reference evidence="7 8" key="1">
    <citation type="submission" date="2017-08" db="EMBL/GenBank/DDBJ databases">
        <title>The complete genome sequence of Nocardiopsis gilva YIM 90087.</title>
        <authorList>
            <person name="Yin M."/>
            <person name="Tang S."/>
        </authorList>
    </citation>
    <scope>NUCLEOTIDE SEQUENCE [LARGE SCALE GENOMIC DNA]</scope>
    <source>
        <strain evidence="7 8">YIM 90087</strain>
    </source>
</reference>
<dbReference type="CDD" id="cd15831">
    <property type="entry name" value="BTAD"/>
    <property type="match status" value="1"/>
</dbReference>
<evidence type="ECO:0000256" key="3">
    <source>
        <dbReference type="ARBA" id="ARBA00023125"/>
    </source>
</evidence>
<dbReference type="Proteomes" id="UP000215005">
    <property type="component" value="Chromosome"/>
</dbReference>
<dbReference type="PANTHER" id="PTHR35807">
    <property type="entry name" value="TRANSCRIPTIONAL REGULATOR REDD-RELATED"/>
    <property type="match status" value="1"/>
</dbReference>
<dbReference type="SUPFAM" id="SSF48452">
    <property type="entry name" value="TPR-like"/>
    <property type="match status" value="1"/>
</dbReference>
<feature type="domain" description="OmpR/PhoB-type" evidence="6">
    <location>
        <begin position="1"/>
        <end position="94"/>
    </location>
</feature>
<evidence type="ECO:0000256" key="2">
    <source>
        <dbReference type="ARBA" id="ARBA00023015"/>
    </source>
</evidence>
<dbReference type="InterPro" id="IPR016032">
    <property type="entry name" value="Sig_transdc_resp-reg_C-effctor"/>
</dbReference>
<feature type="DNA-binding region" description="OmpR/PhoB-type" evidence="5">
    <location>
        <begin position="1"/>
        <end position="94"/>
    </location>
</feature>
<dbReference type="InterPro" id="IPR002182">
    <property type="entry name" value="NB-ARC"/>
</dbReference>
<dbReference type="GO" id="GO:0003677">
    <property type="term" value="F:DNA binding"/>
    <property type="evidence" value="ECO:0007669"/>
    <property type="project" value="UniProtKB-UniRule"/>
</dbReference>
<keyword evidence="2" id="KW-0805">Transcription regulation</keyword>
<name>A0A223S8J8_9ACTN</name>
<organism evidence="7 8">
    <name type="scientific">Nocardiopsis gilva YIM 90087</name>
    <dbReference type="NCBI Taxonomy" id="1235441"/>
    <lineage>
        <taxon>Bacteria</taxon>
        <taxon>Bacillati</taxon>
        <taxon>Actinomycetota</taxon>
        <taxon>Actinomycetes</taxon>
        <taxon>Streptosporangiales</taxon>
        <taxon>Nocardiopsidaceae</taxon>
        <taxon>Nocardiopsis</taxon>
    </lineage>
</organism>
<dbReference type="Gene3D" id="1.10.10.10">
    <property type="entry name" value="Winged helix-like DNA-binding domain superfamily/Winged helix DNA-binding domain"/>
    <property type="match status" value="1"/>
</dbReference>
<dbReference type="SMART" id="SM00862">
    <property type="entry name" value="Trans_reg_C"/>
    <property type="match status" value="1"/>
</dbReference>
<dbReference type="PROSITE" id="PS51755">
    <property type="entry name" value="OMPR_PHOB"/>
    <property type="match status" value="1"/>
</dbReference>
<dbReference type="PRINTS" id="PR00364">
    <property type="entry name" value="DISEASERSIST"/>
</dbReference>
<dbReference type="GO" id="GO:0006355">
    <property type="term" value="P:regulation of DNA-templated transcription"/>
    <property type="evidence" value="ECO:0007669"/>
    <property type="project" value="InterPro"/>
</dbReference>
<sequence>MDFGILGTLEARAEGRRLSIGGRRAQLAMAALLLRPGRVVPVDQLMAVLWEDWPPASARTQVSIVMSGLRRTFRAAGSESEIIETRDAGYRLRSERVRIDTLTAERRVTEARRAMREGRTVEAARGLRAALALWRGPVLGGLDVPGFAAPIRRWEELRWRMAEELAEAELALGHHHEQIGDLTSLVAEAPYNERVRALLMTALARAGRQADALAVYRDGRRVLDEELGLEPGRALRELHAAILRDDPAVGGPDGPARPAPGIRPAQLPQAVASFTGRRAEMDALDSLPPDRDRGSDRHLAICAITGVAGVGKTGLALHWAHRAATQFPDGQLYADLRGSRGEAGGDGPASANVVLQRFLRALGVATADIPDDPEEQAAMYRSLLQGRRMLVVLDDADSAAQVRPLLPGSHACCVVVTSRAPLEELIAHAGARPLPLAPLSRDAASELLRRVAGDALASASPAEIDHLAEHCGRLPLALRTAAARLAARPRPAGDGLPAPRHEASVEALEACGCG</sequence>
<protein>
    <submittedName>
        <fullName evidence="7">AfsR/SARP family transcriptional regulator</fullName>
    </submittedName>
</protein>
<dbReference type="SMART" id="SM01043">
    <property type="entry name" value="BTAD"/>
    <property type="match status" value="1"/>
</dbReference>
<dbReference type="RefSeq" id="WP_017618242.1">
    <property type="nucleotide sequence ID" value="NZ_ANBG01000155.1"/>
</dbReference>
<keyword evidence="3 5" id="KW-0238">DNA-binding</keyword>